<dbReference type="InterPro" id="IPR048359">
    <property type="entry name" value="EXOC6_Sec15_N"/>
</dbReference>
<reference evidence="2 3" key="1">
    <citation type="submission" date="2024-05" db="EMBL/GenBank/DDBJ databases">
        <title>Genome sequencing and assembly of Indian major carp, Cirrhinus mrigala (Hamilton, 1822).</title>
        <authorList>
            <person name="Mohindra V."/>
            <person name="Chowdhury L.M."/>
            <person name="Lal K."/>
            <person name="Jena J.K."/>
        </authorList>
    </citation>
    <scope>NUCLEOTIDE SEQUENCE [LARGE SCALE GENOMIC DNA]</scope>
    <source>
        <strain evidence="2">CM1030</strain>
        <tissue evidence="2">Blood</tissue>
    </source>
</reference>
<organism evidence="2 3">
    <name type="scientific">Cirrhinus mrigala</name>
    <name type="common">Mrigala</name>
    <dbReference type="NCBI Taxonomy" id="683832"/>
    <lineage>
        <taxon>Eukaryota</taxon>
        <taxon>Metazoa</taxon>
        <taxon>Chordata</taxon>
        <taxon>Craniata</taxon>
        <taxon>Vertebrata</taxon>
        <taxon>Euteleostomi</taxon>
        <taxon>Actinopterygii</taxon>
        <taxon>Neopterygii</taxon>
        <taxon>Teleostei</taxon>
        <taxon>Ostariophysi</taxon>
        <taxon>Cypriniformes</taxon>
        <taxon>Cyprinidae</taxon>
        <taxon>Labeoninae</taxon>
        <taxon>Labeonini</taxon>
        <taxon>Cirrhinus</taxon>
    </lineage>
</organism>
<dbReference type="Proteomes" id="UP001529510">
    <property type="component" value="Unassembled WGS sequence"/>
</dbReference>
<evidence type="ECO:0000313" key="2">
    <source>
        <dbReference type="EMBL" id="KAL0189210.1"/>
    </source>
</evidence>
<comment type="caution">
    <text evidence="2">The sequence shown here is derived from an EMBL/GenBank/DDBJ whole genome shotgun (WGS) entry which is preliminary data.</text>
</comment>
<name>A0ABD0QSL9_CIRMR</name>
<dbReference type="EMBL" id="JAMKFB020000007">
    <property type="protein sequence ID" value="KAL0189210.1"/>
    <property type="molecule type" value="Genomic_DNA"/>
</dbReference>
<dbReference type="Pfam" id="PF20651">
    <property type="entry name" value="EXOC6_Sec15_N"/>
    <property type="match status" value="1"/>
</dbReference>
<gene>
    <name evidence="2" type="ORF">M9458_016309</name>
</gene>
<feature type="domain" description="Exocyst complex component EXOC6/Sec15 N-terminal" evidence="1">
    <location>
        <begin position="1"/>
        <end position="56"/>
    </location>
</feature>
<dbReference type="InterPro" id="IPR007225">
    <property type="entry name" value="EXOC6/Sec15"/>
</dbReference>
<sequence length="58" mass="6677">MEESCLPQAGSYRFCAIMAENIPRLRTQIRDVSMSDLKDFLESIRKHSDKIGETAMKQ</sequence>
<proteinExistence type="predicted"/>
<evidence type="ECO:0000313" key="3">
    <source>
        <dbReference type="Proteomes" id="UP001529510"/>
    </source>
</evidence>
<dbReference type="AlphaFoldDB" id="A0ABD0QSL9"/>
<dbReference type="PANTHER" id="PTHR12702:SF3">
    <property type="entry name" value="EXOCYST COMPLEX COMPONENT 6B"/>
    <property type="match status" value="1"/>
</dbReference>
<keyword evidence="3" id="KW-1185">Reference proteome</keyword>
<accession>A0ABD0QSL9</accession>
<feature type="non-terminal residue" evidence="2">
    <location>
        <position position="58"/>
    </location>
</feature>
<evidence type="ECO:0000259" key="1">
    <source>
        <dbReference type="Pfam" id="PF20651"/>
    </source>
</evidence>
<protein>
    <recommendedName>
        <fullName evidence="1">Exocyst complex component EXOC6/Sec15 N-terminal domain-containing protein</fullName>
    </recommendedName>
</protein>
<dbReference type="PANTHER" id="PTHR12702">
    <property type="entry name" value="SEC15"/>
    <property type="match status" value="1"/>
</dbReference>